<dbReference type="HAMAP" id="MF_01326_B">
    <property type="entry name" value="Ribosomal_uL24_B"/>
    <property type="match status" value="1"/>
</dbReference>
<feature type="region of interest" description="Disordered" evidence="10">
    <location>
        <begin position="1"/>
        <end position="34"/>
    </location>
</feature>
<accession>B4R8M8</accession>
<dbReference type="GO" id="GO:1990904">
    <property type="term" value="C:ribonucleoprotein complex"/>
    <property type="evidence" value="ECO:0007669"/>
    <property type="project" value="UniProtKB-KW"/>
</dbReference>
<organism evidence="12 13">
    <name type="scientific">Phenylobacterium zucineum (strain HLK1)</name>
    <dbReference type="NCBI Taxonomy" id="450851"/>
    <lineage>
        <taxon>Bacteria</taxon>
        <taxon>Pseudomonadati</taxon>
        <taxon>Pseudomonadota</taxon>
        <taxon>Alphaproteobacteria</taxon>
        <taxon>Caulobacterales</taxon>
        <taxon>Caulobacteraceae</taxon>
        <taxon>Phenylobacterium</taxon>
    </lineage>
</organism>
<evidence type="ECO:0000256" key="2">
    <source>
        <dbReference type="ARBA" id="ARBA00022730"/>
    </source>
</evidence>
<dbReference type="eggNOG" id="COG0198">
    <property type="taxonomic scope" value="Bacteria"/>
</dbReference>
<dbReference type="HOGENOM" id="CLU_093315_2_2_5"/>
<dbReference type="InterPro" id="IPR003256">
    <property type="entry name" value="Ribosomal_uL24"/>
</dbReference>
<dbReference type="GO" id="GO:0006412">
    <property type="term" value="P:translation"/>
    <property type="evidence" value="ECO:0007669"/>
    <property type="project" value="UniProtKB-UniRule"/>
</dbReference>
<evidence type="ECO:0000256" key="8">
    <source>
        <dbReference type="HAMAP-Rule" id="MF_01326"/>
    </source>
</evidence>
<evidence type="ECO:0000256" key="4">
    <source>
        <dbReference type="ARBA" id="ARBA00022980"/>
    </source>
</evidence>
<keyword evidence="2 8" id="KW-0699">rRNA-binding</keyword>
<reference evidence="12 13" key="1">
    <citation type="journal article" date="2008" name="BMC Genomics">
        <title>Complete genome of Phenylobacterium zucineum - a novel facultative intracellular bacterium isolated from human erythroleukemia cell line K562.</title>
        <authorList>
            <person name="Luo Y."/>
            <person name="Xu X."/>
            <person name="Ding Z."/>
            <person name="Liu Z."/>
            <person name="Zhang B."/>
            <person name="Yan Z."/>
            <person name="Sun J."/>
            <person name="Hu S."/>
            <person name="Hu X."/>
        </authorList>
    </citation>
    <scope>NUCLEOTIDE SEQUENCE [LARGE SCALE GENOMIC DNA]</scope>
    <source>
        <strain evidence="12 13">HLK1</strain>
    </source>
</reference>
<dbReference type="InterPro" id="IPR014722">
    <property type="entry name" value="Rib_uL2_dom2"/>
</dbReference>
<evidence type="ECO:0000256" key="9">
    <source>
        <dbReference type="RuleBase" id="RU003477"/>
    </source>
</evidence>
<dbReference type="InterPro" id="IPR008991">
    <property type="entry name" value="Translation_prot_SH3-like_sf"/>
</dbReference>
<comment type="similarity">
    <text evidence="1 8 9">Belongs to the universal ribosomal protein uL24 family.</text>
</comment>
<keyword evidence="5 8" id="KW-0687">Ribonucleoprotein</keyword>
<name>B4R8M8_PHEZH</name>
<evidence type="ECO:0000313" key="12">
    <source>
        <dbReference type="EMBL" id="ACG77655.1"/>
    </source>
</evidence>
<dbReference type="InterPro" id="IPR057264">
    <property type="entry name" value="Ribosomal_uL24_C"/>
</dbReference>
<evidence type="ECO:0000256" key="7">
    <source>
        <dbReference type="ARBA" id="ARBA00058688"/>
    </source>
</evidence>
<keyword evidence="4 8" id="KW-0689">Ribosomal protein</keyword>
<dbReference type="SMART" id="SM00739">
    <property type="entry name" value="KOW"/>
    <property type="match status" value="1"/>
</dbReference>
<proteinExistence type="inferred from homology"/>
<dbReference type="FunFam" id="2.30.30.30:FF:000004">
    <property type="entry name" value="50S ribosomal protein L24"/>
    <property type="match status" value="1"/>
</dbReference>
<dbReference type="Proteomes" id="UP000001868">
    <property type="component" value="Chromosome"/>
</dbReference>
<dbReference type="Pfam" id="PF00467">
    <property type="entry name" value="KOW"/>
    <property type="match status" value="1"/>
</dbReference>
<dbReference type="KEGG" id="pzu:PHZ_c1241"/>
<protein>
    <recommendedName>
        <fullName evidence="6 8">Large ribosomal subunit protein uL24</fullName>
    </recommendedName>
</protein>
<comment type="function">
    <text evidence="7 8">One of the proteins that surrounds the polypeptide exit tunnel on the outside of the subunit.</text>
</comment>
<dbReference type="Pfam" id="PF17136">
    <property type="entry name" value="ribosomal_L24"/>
    <property type="match status" value="1"/>
</dbReference>
<feature type="compositionally biased region" description="Basic and acidic residues" evidence="10">
    <location>
        <begin position="17"/>
        <end position="27"/>
    </location>
</feature>
<gene>
    <name evidence="8" type="primary">rplX</name>
    <name evidence="12" type="ordered locus">PHZ_c1241</name>
</gene>
<evidence type="ECO:0000256" key="1">
    <source>
        <dbReference type="ARBA" id="ARBA00010618"/>
    </source>
</evidence>
<evidence type="ECO:0000259" key="11">
    <source>
        <dbReference type="SMART" id="SM00739"/>
    </source>
</evidence>
<dbReference type="GO" id="GO:0003735">
    <property type="term" value="F:structural constituent of ribosome"/>
    <property type="evidence" value="ECO:0007669"/>
    <property type="project" value="InterPro"/>
</dbReference>
<evidence type="ECO:0000256" key="10">
    <source>
        <dbReference type="SAM" id="MobiDB-lite"/>
    </source>
</evidence>
<dbReference type="Gene3D" id="2.30.30.30">
    <property type="match status" value="1"/>
</dbReference>
<dbReference type="EMBL" id="CP000747">
    <property type="protein sequence ID" value="ACG77655.1"/>
    <property type="molecule type" value="Genomic_DNA"/>
</dbReference>
<dbReference type="PROSITE" id="PS01108">
    <property type="entry name" value="RIBOSOMAL_L24"/>
    <property type="match status" value="1"/>
</dbReference>
<feature type="domain" description="KOW" evidence="11">
    <location>
        <begin position="37"/>
        <end position="64"/>
    </location>
</feature>
<dbReference type="InterPro" id="IPR005824">
    <property type="entry name" value="KOW"/>
</dbReference>
<dbReference type="GO" id="GO:0005840">
    <property type="term" value="C:ribosome"/>
    <property type="evidence" value="ECO:0007669"/>
    <property type="project" value="UniProtKB-KW"/>
</dbReference>
<keyword evidence="3 8" id="KW-0694">RNA-binding</keyword>
<dbReference type="PANTHER" id="PTHR12903">
    <property type="entry name" value="MITOCHONDRIAL RIBOSOMAL PROTEIN L24"/>
    <property type="match status" value="1"/>
</dbReference>
<evidence type="ECO:0000256" key="3">
    <source>
        <dbReference type="ARBA" id="ARBA00022884"/>
    </source>
</evidence>
<comment type="subunit">
    <text evidence="8">Part of the 50S ribosomal subunit.</text>
</comment>
<dbReference type="InterPro" id="IPR005825">
    <property type="entry name" value="Ribosomal_uL24_CS"/>
</dbReference>
<evidence type="ECO:0000256" key="6">
    <source>
        <dbReference type="ARBA" id="ARBA00035206"/>
    </source>
</evidence>
<dbReference type="AlphaFoldDB" id="B4R8M8"/>
<evidence type="ECO:0000256" key="5">
    <source>
        <dbReference type="ARBA" id="ARBA00023274"/>
    </source>
</evidence>
<comment type="function">
    <text evidence="8">One of two assembly initiator proteins, it binds directly to the 5'-end of the 23S rRNA, where it nucleates assembly of the 50S subunit.</text>
</comment>
<evidence type="ECO:0000313" key="13">
    <source>
        <dbReference type="Proteomes" id="UP000001868"/>
    </source>
</evidence>
<sequence>MRADRHADLRACSPRTARQEPHEDHLARPRGAVMASKIKKGDRVVVLTGKDKGREGSVLKVFPKEQRVLVEGLNMVQRHTRPSQLDPQGGIKNKEAPLHLSNVAIVDSKGKPTRVGFRVEGDKKVRFAKTTGEVING</sequence>
<dbReference type="CDD" id="cd06089">
    <property type="entry name" value="KOW_RPL26"/>
    <property type="match status" value="1"/>
</dbReference>
<keyword evidence="13" id="KW-1185">Reference proteome</keyword>
<dbReference type="GO" id="GO:0019843">
    <property type="term" value="F:rRNA binding"/>
    <property type="evidence" value="ECO:0007669"/>
    <property type="project" value="UniProtKB-UniRule"/>
</dbReference>
<dbReference type="NCBIfam" id="TIGR01079">
    <property type="entry name" value="rplX_bact"/>
    <property type="match status" value="1"/>
</dbReference>
<dbReference type="SUPFAM" id="SSF50104">
    <property type="entry name" value="Translation proteins SH3-like domain"/>
    <property type="match status" value="1"/>
</dbReference>
<dbReference type="STRING" id="450851.PHZ_c1241"/>
<dbReference type="InterPro" id="IPR041988">
    <property type="entry name" value="Ribosomal_uL24_KOW"/>
</dbReference>